<dbReference type="AlphaFoldDB" id="A0A3R9PSW1"/>
<dbReference type="Gene3D" id="3.40.50.1470">
    <property type="entry name" value="Peptidyl-tRNA hydrolase"/>
    <property type="match status" value="1"/>
</dbReference>
<dbReference type="EMBL" id="RSDW01000001">
    <property type="protein sequence ID" value="RSL17185.1"/>
    <property type="molecule type" value="Genomic_DNA"/>
</dbReference>
<keyword evidence="3 4" id="KW-0694">RNA-binding</keyword>
<feature type="compositionally biased region" description="Basic and acidic residues" evidence="5">
    <location>
        <begin position="192"/>
        <end position="209"/>
    </location>
</feature>
<comment type="similarity">
    <text evidence="4">Belongs to the PTH family.</text>
</comment>
<evidence type="ECO:0000313" key="7">
    <source>
        <dbReference type="Proteomes" id="UP000269669"/>
    </source>
</evidence>
<gene>
    <name evidence="4" type="primary">pth</name>
    <name evidence="6" type="ORF">EDE15_2714</name>
</gene>
<comment type="subunit">
    <text evidence="4">Monomer.</text>
</comment>
<sequence>MKLIVGLGNPGIEYQFTPHNAGFLAVDRIAEDCGVAVTNRRGRALTARVRLAGQDVLLAKPETFMNLSGLSVAALVRELEIENVSEDVIVLYDELALPLGTIRIRRDGRPNGHNGVKSVSGALGTEEWLRIRIGVGKPALADGREIKAGGKDYLLSPMRKQELAVLDEVLDRVEDAVEMVLTQGVSAAMNEFNRRPTDPEKDSDEPKEK</sequence>
<keyword evidence="7" id="KW-1185">Reference proteome</keyword>
<evidence type="ECO:0000256" key="1">
    <source>
        <dbReference type="ARBA" id="ARBA00022555"/>
    </source>
</evidence>
<keyword evidence="4" id="KW-0963">Cytoplasm</keyword>
<accession>A0A3R9PSW1</accession>
<dbReference type="NCBIfam" id="TIGR00447">
    <property type="entry name" value="pth"/>
    <property type="match status" value="1"/>
</dbReference>
<comment type="function">
    <text evidence="4">Hydrolyzes ribosome-free peptidyl-tRNAs (with 1 or more amino acids incorporated), which drop off the ribosome during protein synthesis, or as a result of ribosome stalling.</text>
</comment>
<feature type="site" description="Stabilizes the basic form of H active site to accept a proton" evidence="4">
    <location>
        <position position="93"/>
    </location>
</feature>
<dbReference type="CDD" id="cd00462">
    <property type="entry name" value="PTH"/>
    <property type="match status" value="1"/>
</dbReference>
<evidence type="ECO:0000256" key="2">
    <source>
        <dbReference type="ARBA" id="ARBA00022801"/>
    </source>
</evidence>
<evidence type="ECO:0000256" key="3">
    <source>
        <dbReference type="ARBA" id="ARBA00022884"/>
    </source>
</evidence>
<dbReference type="PANTHER" id="PTHR17224">
    <property type="entry name" value="PEPTIDYL-TRNA HYDROLASE"/>
    <property type="match status" value="1"/>
</dbReference>
<name>A0A3R9PSW1_9BACT</name>
<dbReference type="GO" id="GO:0005737">
    <property type="term" value="C:cytoplasm"/>
    <property type="evidence" value="ECO:0007669"/>
    <property type="project" value="UniProtKB-SubCell"/>
</dbReference>
<dbReference type="Pfam" id="PF01195">
    <property type="entry name" value="Pept_tRNA_hydro"/>
    <property type="match status" value="1"/>
</dbReference>
<dbReference type="GO" id="GO:0000049">
    <property type="term" value="F:tRNA binding"/>
    <property type="evidence" value="ECO:0007669"/>
    <property type="project" value="UniProtKB-UniRule"/>
</dbReference>
<protein>
    <recommendedName>
        <fullName evidence="4">Peptidyl-tRNA hydrolase</fullName>
        <shortName evidence="4">Pth</shortName>
        <ecNumber evidence="4">3.1.1.29</ecNumber>
    </recommendedName>
</protein>
<keyword evidence="1 4" id="KW-0820">tRNA-binding</keyword>
<feature type="binding site" evidence="4">
    <location>
        <position position="14"/>
    </location>
    <ligand>
        <name>tRNA</name>
        <dbReference type="ChEBI" id="CHEBI:17843"/>
    </ligand>
</feature>
<dbReference type="RefSeq" id="WP_125485704.1">
    <property type="nucleotide sequence ID" value="NZ_RSDW01000001.1"/>
</dbReference>
<proteinExistence type="inferred from homology"/>
<dbReference type="GO" id="GO:0072344">
    <property type="term" value="P:rescue of stalled ribosome"/>
    <property type="evidence" value="ECO:0007669"/>
    <property type="project" value="UniProtKB-UniRule"/>
</dbReference>
<comment type="caution">
    <text evidence="6">The sequence shown here is derived from an EMBL/GenBank/DDBJ whole genome shotgun (WGS) entry which is preliminary data.</text>
</comment>
<feature type="binding site" evidence="4">
    <location>
        <position position="114"/>
    </location>
    <ligand>
        <name>tRNA</name>
        <dbReference type="ChEBI" id="CHEBI:17843"/>
    </ligand>
</feature>
<keyword evidence="2 4" id="KW-0378">Hydrolase</keyword>
<dbReference type="InterPro" id="IPR001328">
    <property type="entry name" value="Pept_tRNA_hydro"/>
</dbReference>
<dbReference type="OrthoDB" id="9800507at2"/>
<dbReference type="Proteomes" id="UP000269669">
    <property type="component" value="Unassembled WGS sequence"/>
</dbReference>
<dbReference type="InterPro" id="IPR036416">
    <property type="entry name" value="Pept_tRNA_hydro_sf"/>
</dbReference>
<feature type="site" description="Discriminates between blocked and unblocked aminoacyl-tRNA" evidence="4">
    <location>
        <position position="9"/>
    </location>
</feature>
<feature type="active site" description="Proton acceptor" evidence="4">
    <location>
        <position position="19"/>
    </location>
</feature>
<dbReference type="SUPFAM" id="SSF53178">
    <property type="entry name" value="Peptidyl-tRNA hydrolase-like"/>
    <property type="match status" value="1"/>
</dbReference>
<evidence type="ECO:0000256" key="5">
    <source>
        <dbReference type="SAM" id="MobiDB-lite"/>
    </source>
</evidence>
<reference evidence="6 7" key="1">
    <citation type="submission" date="2018-12" db="EMBL/GenBank/DDBJ databases">
        <title>Sequencing of bacterial isolates from soil warming experiment in Harvard Forest, Massachusetts, USA.</title>
        <authorList>
            <person name="Deangelis K."/>
        </authorList>
    </citation>
    <scope>NUCLEOTIDE SEQUENCE [LARGE SCALE GENOMIC DNA]</scope>
    <source>
        <strain evidence="6 7">EB153</strain>
    </source>
</reference>
<dbReference type="GO" id="GO:0004045">
    <property type="term" value="F:peptidyl-tRNA hydrolase activity"/>
    <property type="evidence" value="ECO:0007669"/>
    <property type="project" value="UniProtKB-UniRule"/>
</dbReference>
<evidence type="ECO:0000313" key="6">
    <source>
        <dbReference type="EMBL" id="RSL17185.1"/>
    </source>
</evidence>
<organism evidence="6 7">
    <name type="scientific">Edaphobacter aggregans</name>
    <dbReference type="NCBI Taxonomy" id="570835"/>
    <lineage>
        <taxon>Bacteria</taxon>
        <taxon>Pseudomonadati</taxon>
        <taxon>Acidobacteriota</taxon>
        <taxon>Terriglobia</taxon>
        <taxon>Terriglobales</taxon>
        <taxon>Acidobacteriaceae</taxon>
        <taxon>Edaphobacter</taxon>
    </lineage>
</organism>
<comment type="function">
    <text evidence="4">Catalyzes the release of premature peptidyl moieties from peptidyl-tRNA molecules trapped in stalled 50S ribosomal subunits, and thus maintains levels of free tRNAs and 50S ribosomes.</text>
</comment>
<evidence type="ECO:0000256" key="4">
    <source>
        <dbReference type="HAMAP-Rule" id="MF_00083"/>
    </source>
</evidence>
<dbReference type="EC" id="3.1.1.29" evidence="4"/>
<dbReference type="PANTHER" id="PTHR17224:SF1">
    <property type="entry name" value="PEPTIDYL-TRNA HYDROLASE"/>
    <property type="match status" value="1"/>
</dbReference>
<dbReference type="GO" id="GO:0006515">
    <property type="term" value="P:protein quality control for misfolded or incompletely synthesized proteins"/>
    <property type="evidence" value="ECO:0007669"/>
    <property type="project" value="UniProtKB-UniRule"/>
</dbReference>
<dbReference type="HAMAP" id="MF_00083">
    <property type="entry name" value="Pept_tRNA_hydro_bact"/>
    <property type="match status" value="1"/>
</dbReference>
<feature type="region of interest" description="Disordered" evidence="5">
    <location>
        <begin position="188"/>
        <end position="209"/>
    </location>
</feature>
<feature type="binding site" evidence="4">
    <location>
        <position position="64"/>
    </location>
    <ligand>
        <name>tRNA</name>
        <dbReference type="ChEBI" id="CHEBI:17843"/>
    </ligand>
</feature>
<comment type="catalytic activity">
    <reaction evidence="4">
        <text>an N-acyl-L-alpha-aminoacyl-tRNA + H2O = an N-acyl-L-amino acid + a tRNA + H(+)</text>
        <dbReference type="Rhea" id="RHEA:54448"/>
        <dbReference type="Rhea" id="RHEA-COMP:10123"/>
        <dbReference type="Rhea" id="RHEA-COMP:13883"/>
        <dbReference type="ChEBI" id="CHEBI:15377"/>
        <dbReference type="ChEBI" id="CHEBI:15378"/>
        <dbReference type="ChEBI" id="CHEBI:59874"/>
        <dbReference type="ChEBI" id="CHEBI:78442"/>
        <dbReference type="ChEBI" id="CHEBI:138191"/>
        <dbReference type="EC" id="3.1.1.29"/>
    </reaction>
</comment>
<feature type="binding site" evidence="4">
    <location>
        <position position="66"/>
    </location>
    <ligand>
        <name>tRNA</name>
        <dbReference type="ChEBI" id="CHEBI:17843"/>
    </ligand>
</feature>
<comment type="subcellular location">
    <subcellularLocation>
        <location evidence="4">Cytoplasm</location>
    </subcellularLocation>
</comment>